<dbReference type="KEGG" id="orp:MOP44_21360"/>
<feature type="transmembrane region" description="Helical" evidence="1">
    <location>
        <begin position="42"/>
        <end position="62"/>
    </location>
</feature>
<gene>
    <name evidence="2" type="ORF">MOP44_21360</name>
</gene>
<feature type="transmembrane region" description="Helical" evidence="1">
    <location>
        <begin position="9"/>
        <end position="30"/>
    </location>
</feature>
<evidence type="ECO:0000313" key="3">
    <source>
        <dbReference type="Proteomes" id="UP001059380"/>
    </source>
</evidence>
<organism evidence="2 3">
    <name type="scientific">Occallatibacter riparius</name>
    <dbReference type="NCBI Taxonomy" id="1002689"/>
    <lineage>
        <taxon>Bacteria</taxon>
        <taxon>Pseudomonadati</taxon>
        <taxon>Acidobacteriota</taxon>
        <taxon>Terriglobia</taxon>
        <taxon>Terriglobales</taxon>
        <taxon>Acidobacteriaceae</taxon>
        <taxon>Occallatibacter</taxon>
    </lineage>
</organism>
<dbReference type="EMBL" id="CP093313">
    <property type="protein sequence ID" value="UWZ83107.1"/>
    <property type="molecule type" value="Genomic_DNA"/>
</dbReference>
<keyword evidence="1" id="KW-1133">Transmembrane helix</keyword>
<name>A0A9J7BKI8_9BACT</name>
<proteinExistence type="predicted"/>
<accession>A0A9J7BKI8</accession>
<dbReference type="Proteomes" id="UP001059380">
    <property type="component" value="Chromosome"/>
</dbReference>
<keyword evidence="3" id="KW-1185">Reference proteome</keyword>
<evidence type="ECO:0000256" key="1">
    <source>
        <dbReference type="SAM" id="Phobius"/>
    </source>
</evidence>
<evidence type="ECO:0000313" key="2">
    <source>
        <dbReference type="EMBL" id="UWZ83107.1"/>
    </source>
</evidence>
<dbReference type="RefSeq" id="WP_260792440.1">
    <property type="nucleotide sequence ID" value="NZ_CP093313.1"/>
</dbReference>
<keyword evidence="1" id="KW-0812">Transmembrane</keyword>
<keyword evidence="1" id="KW-0472">Membrane</keyword>
<sequence length="78" mass="9120">MISNATQRVIFRWIHVVLAIPIVGYIYSPFDKIPQYAGPTRYVFLPIMVMTGLWMWKGHWVLRLFSKRPARQSAVLDA</sequence>
<dbReference type="AlphaFoldDB" id="A0A9J7BKI8"/>
<protein>
    <submittedName>
        <fullName evidence="2">Uncharacterized protein</fullName>
    </submittedName>
</protein>
<reference evidence="2" key="1">
    <citation type="submission" date="2021-04" db="EMBL/GenBank/DDBJ databases">
        <title>Phylogenetic analysis of Acidobacteriaceae.</title>
        <authorList>
            <person name="Qiu L."/>
            <person name="Zhang Q."/>
        </authorList>
    </citation>
    <scope>NUCLEOTIDE SEQUENCE</scope>
    <source>
        <strain evidence="2">DSM 25168</strain>
    </source>
</reference>